<proteinExistence type="predicted"/>
<evidence type="ECO:0000313" key="4">
    <source>
        <dbReference type="EMBL" id="MBM6576225.1"/>
    </source>
</evidence>
<dbReference type="Gene3D" id="2.40.170.20">
    <property type="entry name" value="TonB-dependent receptor, beta-barrel domain"/>
    <property type="match status" value="1"/>
</dbReference>
<dbReference type="SUPFAM" id="SSF56935">
    <property type="entry name" value="Porins"/>
    <property type="match status" value="1"/>
</dbReference>
<dbReference type="RefSeq" id="WP_204197512.1">
    <property type="nucleotide sequence ID" value="NZ_JAFEMC010000002.1"/>
</dbReference>
<evidence type="ECO:0000313" key="5">
    <source>
        <dbReference type="Proteomes" id="UP000763641"/>
    </source>
</evidence>
<dbReference type="Gene3D" id="2.170.130.10">
    <property type="entry name" value="TonB-dependent receptor, plug domain"/>
    <property type="match status" value="1"/>
</dbReference>
<gene>
    <name evidence="4" type="ORF">ILT43_07565</name>
</gene>
<protein>
    <submittedName>
        <fullName evidence="4">TonB-dependent receptor</fullName>
    </submittedName>
</protein>
<dbReference type="EMBL" id="JAFEMC010000002">
    <property type="protein sequence ID" value="MBM6576225.1"/>
    <property type="molecule type" value="Genomic_DNA"/>
</dbReference>
<keyword evidence="2" id="KW-0472">Membrane</keyword>
<dbReference type="Proteomes" id="UP000763641">
    <property type="component" value="Unassembled WGS sequence"/>
</dbReference>
<dbReference type="PANTHER" id="PTHR47234">
    <property type="match status" value="1"/>
</dbReference>
<comment type="subcellular location">
    <subcellularLocation>
        <location evidence="1">Cell outer membrane</location>
    </subcellularLocation>
</comment>
<keyword evidence="3" id="KW-0998">Cell outer membrane</keyword>
<comment type="caution">
    <text evidence="4">The sequence shown here is derived from an EMBL/GenBank/DDBJ whole genome shotgun (WGS) entry which is preliminary data.</text>
</comment>
<evidence type="ECO:0000256" key="1">
    <source>
        <dbReference type="ARBA" id="ARBA00004442"/>
    </source>
</evidence>
<keyword evidence="4" id="KW-0675">Receptor</keyword>
<dbReference type="InterPro" id="IPR036942">
    <property type="entry name" value="Beta-barrel_TonB_sf"/>
</dbReference>
<name>A0ABS2D5N5_9SPHN</name>
<evidence type="ECO:0000256" key="2">
    <source>
        <dbReference type="ARBA" id="ARBA00023136"/>
    </source>
</evidence>
<reference evidence="4 5" key="1">
    <citation type="submission" date="2020-12" db="EMBL/GenBank/DDBJ databases">
        <title>Sphingomonas sp.</title>
        <authorList>
            <person name="Kim M.K."/>
        </authorList>
    </citation>
    <scope>NUCLEOTIDE SEQUENCE [LARGE SCALE GENOMIC DNA]</scope>
    <source>
        <strain evidence="4 5">BT552</strain>
    </source>
</reference>
<accession>A0ABS2D5N5</accession>
<evidence type="ECO:0000256" key="3">
    <source>
        <dbReference type="ARBA" id="ARBA00023237"/>
    </source>
</evidence>
<sequence>MATPVAAQEVPPSTSTESSAEIVIEGKRLDDRSIVGTTQPLAVFDATALQGLGTTSLADMLKKLQSLTRSPSGEPPILLLNGRRISGFEEMQDLPSEAVEKFEILSEADATRFGYPPTRRVANIITKRRFRSLELEQQSNSTTEGGGTGILARAAATRLDGPRRLTLGARGERRLAITEAQRDLDPLPGLTPRSIAAASRTIRGNGAWAVPLGRTTSLSLSGSTERQADLSLLGVAIGSADAARQRSVISTTTGGIAVNGSLGEWTWNGTGSATSLAATIATLGGEPAQALRTRSATRTLSTKLVANGPLVTLPAGDATLALALDRDESRSRRAGASAADARTFNRRTSAATVTASLPIASARLGVLSMLGDVTATATGGIGHVTGGGTYPRVAATLGWQPIAAVRLGGSVDRRQTPPSVNQLFDPVRSFPNVPYFDNLTGQTVLVDVIGGGNARLAPERQRRSAIDLTLKPFAKRELTLAVTYATTDIIDQAAYVSQPTPLVAAAFPTLFTRDANGRLLSVDSRPVNLARERRRELTANLGWAGPLGAQPMLPMPPPPGTEPGPPPAMPSEPFFLFANVSPTLRLANRLMLVDGQPSLDLLDGDAFGGSGGRPRFEGNAFAALSRGGISGTFDLQWRSATRVRADLAAADLRFGSLLTIGTSLIVPLAKITGGQHWGKGVQIALNARNLFNERQRVRDRDGITPIGLRPAYLDPFGRSVMVSLRSLF</sequence>
<organism evidence="4 5">
    <name type="scientific">Sphingomonas longa</name>
    <dbReference type="NCBI Taxonomy" id="2778730"/>
    <lineage>
        <taxon>Bacteria</taxon>
        <taxon>Pseudomonadati</taxon>
        <taxon>Pseudomonadota</taxon>
        <taxon>Alphaproteobacteria</taxon>
        <taxon>Sphingomonadales</taxon>
        <taxon>Sphingomonadaceae</taxon>
        <taxon>Sphingomonas</taxon>
    </lineage>
</organism>
<dbReference type="InterPro" id="IPR037066">
    <property type="entry name" value="Plug_dom_sf"/>
</dbReference>
<dbReference type="PANTHER" id="PTHR47234:SF3">
    <property type="entry name" value="SECRETIN_TONB SHORT N-TERMINAL DOMAIN-CONTAINING PROTEIN"/>
    <property type="match status" value="1"/>
</dbReference>
<keyword evidence="5" id="KW-1185">Reference proteome</keyword>